<name>A0ABQ7H011_DUNSA</name>
<evidence type="ECO:0000313" key="3">
    <source>
        <dbReference type="Proteomes" id="UP000815325"/>
    </source>
</evidence>
<proteinExistence type="predicted"/>
<accession>A0ABQ7H011</accession>
<dbReference type="Proteomes" id="UP000815325">
    <property type="component" value="Unassembled WGS sequence"/>
</dbReference>
<gene>
    <name evidence="2" type="ORF">DUNSADRAFT_17417</name>
</gene>
<protein>
    <submittedName>
        <fullName evidence="2">Uncharacterized protein</fullName>
    </submittedName>
</protein>
<keyword evidence="3" id="KW-1185">Reference proteome</keyword>
<organism evidence="2 3">
    <name type="scientific">Dunaliella salina</name>
    <name type="common">Green alga</name>
    <name type="synonym">Protococcus salinus</name>
    <dbReference type="NCBI Taxonomy" id="3046"/>
    <lineage>
        <taxon>Eukaryota</taxon>
        <taxon>Viridiplantae</taxon>
        <taxon>Chlorophyta</taxon>
        <taxon>core chlorophytes</taxon>
        <taxon>Chlorophyceae</taxon>
        <taxon>CS clade</taxon>
        <taxon>Chlamydomonadales</taxon>
        <taxon>Dunaliellaceae</taxon>
        <taxon>Dunaliella</taxon>
    </lineage>
</organism>
<feature type="compositionally biased region" description="Low complexity" evidence="1">
    <location>
        <begin position="26"/>
        <end position="59"/>
    </location>
</feature>
<sequence length="410" mass="43405">MLVVPHRPSEQLLDAIEHRTLPLMQRSAASSSRGSSGSSSSNSRSCTTTAPTTSADPTTNQTVSSTSGTPTQVTDPPTVPASAASSGSELQATDQNEGASSLEHRTSDHSAGEIAGTVSDGGAAVAVLEEVAQQPEGGATAGEMVLVLLGLCRTGRLPSQEWLRAWFTMLRAESIATLSDDQVLAVLDLLAGTNFGMTPKQRWCAALLQRLQPLLPNLDSKPLQSLLALLAQWEEKGMALAPGADSRASATLGVSPAASSTTPQPSYAQLRDQVVRQIPSHVAAKLAAYDAPTVVEMMYDMWVLRAPMSKHLVQRMKQQVQLGLELGLPTSIMVKLCTALSEHAAFVCTTGDGALPAFAMGDAFGQEDEEEEEEEGLRNLQGGGSPLRGLSLQDSWLLHDEVLSRLDLDR</sequence>
<reference evidence="2" key="1">
    <citation type="submission" date="2017-08" db="EMBL/GenBank/DDBJ databases">
        <authorList>
            <person name="Polle J.E."/>
            <person name="Barry K."/>
            <person name="Cushman J."/>
            <person name="Schmutz J."/>
            <person name="Tran D."/>
            <person name="Hathwaick L.T."/>
            <person name="Yim W.C."/>
            <person name="Jenkins J."/>
            <person name="Mckie-Krisberg Z.M."/>
            <person name="Prochnik S."/>
            <person name="Lindquist E."/>
            <person name="Dockter R.B."/>
            <person name="Adam C."/>
            <person name="Molina H."/>
            <person name="Bunkerborg J."/>
            <person name="Jin E."/>
            <person name="Buchheim M."/>
            <person name="Magnuson J."/>
        </authorList>
    </citation>
    <scope>NUCLEOTIDE SEQUENCE</scope>
    <source>
        <strain evidence="2">CCAP 19/18</strain>
    </source>
</reference>
<evidence type="ECO:0000256" key="1">
    <source>
        <dbReference type="SAM" id="MobiDB-lite"/>
    </source>
</evidence>
<comment type="caution">
    <text evidence="2">The sequence shown here is derived from an EMBL/GenBank/DDBJ whole genome shotgun (WGS) entry which is preliminary data.</text>
</comment>
<evidence type="ECO:0000313" key="2">
    <source>
        <dbReference type="EMBL" id="KAF5840200.1"/>
    </source>
</evidence>
<dbReference type="EMBL" id="MU069520">
    <property type="protein sequence ID" value="KAF5840200.1"/>
    <property type="molecule type" value="Genomic_DNA"/>
</dbReference>
<feature type="region of interest" description="Disordered" evidence="1">
    <location>
        <begin position="25"/>
        <end position="116"/>
    </location>
</feature>
<feature type="compositionally biased region" description="Polar residues" evidence="1">
    <location>
        <begin position="83"/>
        <end position="99"/>
    </location>
</feature>
<feature type="compositionally biased region" description="Acidic residues" evidence="1">
    <location>
        <begin position="365"/>
        <end position="375"/>
    </location>
</feature>
<feature type="compositionally biased region" description="Basic and acidic residues" evidence="1">
    <location>
        <begin position="102"/>
        <end position="111"/>
    </location>
</feature>
<feature type="region of interest" description="Disordered" evidence="1">
    <location>
        <begin position="365"/>
        <end position="386"/>
    </location>
</feature>